<name>A0A9N8HDD2_9STRA</name>
<protein>
    <submittedName>
        <fullName evidence="2">Uncharacterized protein</fullName>
    </submittedName>
</protein>
<feature type="compositionally biased region" description="Basic and acidic residues" evidence="1">
    <location>
        <begin position="76"/>
        <end position="107"/>
    </location>
</feature>
<feature type="compositionally biased region" description="Polar residues" evidence="1">
    <location>
        <begin position="59"/>
        <end position="69"/>
    </location>
</feature>
<dbReference type="AlphaFoldDB" id="A0A9N8HDD2"/>
<evidence type="ECO:0000313" key="2">
    <source>
        <dbReference type="EMBL" id="CAB9506113.1"/>
    </source>
</evidence>
<reference evidence="2" key="1">
    <citation type="submission" date="2020-06" db="EMBL/GenBank/DDBJ databases">
        <authorList>
            <consortium name="Plant Systems Biology data submission"/>
        </authorList>
    </citation>
    <scope>NUCLEOTIDE SEQUENCE</scope>
    <source>
        <strain evidence="2">D6</strain>
    </source>
</reference>
<evidence type="ECO:0000313" key="3">
    <source>
        <dbReference type="Proteomes" id="UP001153069"/>
    </source>
</evidence>
<evidence type="ECO:0000256" key="1">
    <source>
        <dbReference type="SAM" id="MobiDB-lite"/>
    </source>
</evidence>
<organism evidence="2 3">
    <name type="scientific">Seminavis robusta</name>
    <dbReference type="NCBI Taxonomy" id="568900"/>
    <lineage>
        <taxon>Eukaryota</taxon>
        <taxon>Sar</taxon>
        <taxon>Stramenopiles</taxon>
        <taxon>Ochrophyta</taxon>
        <taxon>Bacillariophyta</taxon>
        <taxon>Bacillariophyceae</taxon>
        <taxon>Bacillariophycidae</taxon>
        <taxon>Naviculales</taxon>
        <taxon>Naviculaceae</taxon>
        <taxon>Seminavis</taxon>
    </lineage>
</organism>
<dbReference type="EMBL" id="CAICTM010000253">
    <property type="protein sequence ID" value="CAB9506113.1"/>
    <property type="molecule type" value="Genomic_DNA"/>
</dbReference>
<sequence length="166" mass="18610">MQIQQLHQQHALVVPSPALEYYDDEFGQDMYMGQLKAQELREQPPRHRTTPLPKEHARSTSASPVQRSASPAMRKAAKEAAKQVQKKKNEIEKSAKKAEGARLAKKKDDEKIAKKVEEVKLATLVSALVGGYDHITHKHKIVCGQEKSPKDGEIYNVAITMTLCKD</sequence>
<feature type="region of interest" description="Disordered" evidence="1">
    <location>
        <begin position="40"/>
        <end position="107"/>
    </location>
</feature>
<dbReference type="OrthoDB" id="56570at2759"/>
<proteinExistence type="predicted"/>
<comment type="caution">
    <text evidence="2">The sequence shown here is derived from an EMBL/GenBank/DDBJ whole genome shotgun (WGS) entry which is preliminary data.</text>
</comment>
<gene>
    <name evidence="2" type="ORF">SEMRO_254_G100210.1</name>
</gene>
<keyword evidence="3" id="KW-1185">Reference proteome</keyword>
<dbReference type="Proteomes" id="UP001153069">
    <property type="component" value="Unassembled WGS sequence"/>
</dbReference>
<accession>A0A9N8HDD2</accession>